<sequence>MRSSMLCALALAVTSTATLAQTTTTTTTTREISPAPVEHVTSQTTHTTTEHVVTETVKEISAGDRMQIVANVLCQNVPPVQDPVAAVNVYSNYIDQVSQLFANNSQNMTSNTIGINNDHQMSYTLYSPVNIVGIDFTTVNINKLKDQNGSYHQITASKPLTASDQGSLSGIPQNDNLTVSTANQKLEIICNVKVPMVEK</sequence>
<feature type="compositionally biased region" description="Low complexity" evidence="1">
    <location>
        <begin position="37"/>
        <end position="46"/>
    </location>
</feature>
<feature type="region of interest" description="Disordered" evidence="1">
    <location>
        <begin position="24"/>
        <end position="46"/>
    </location>
</feature>
<feature type="signal peptide" evidence="2">
    <location>
        <begin position="1"/>
        <end position="20"/>
    </location>
</feature>
<dbReference type="RefSeq" id="WP_201090503.1">
    <property type="nucleotide sequence ID" value="NZ_CP067393.1"/>
</dbReference>
<dbReference type="Proteomes" id="UP000595278">
    <property type="component" value="Chromosome"/>
</dbReference>
<evidence type="ECO:0000313" key="4">
    <source>
        <dbReference type="Proteomes" id="UP000595278"/>
    </source>
</evidence>
<keyword evidence="2" id="KW-0732">Signal</keyword>
<keyword evidence="4" id="KW-1185">Reference proteome</keyword>
<gene>
    <name evidence="3" type="ORF">JHT90_09300</name>
</gene>
<organism evidence="3 4">
    <name type="scientific">Entomomonas asaccharolytica</name>
    <dbReference type="NCBI Taxonomy" id="2785331"/>
    <lineage>
        <taxon>Bacteria</taxon>
        <taxon>Pseudomonadati</taxon>
        <taxon>Pseudomonadota</taxon>
        <taxon>Gammaproteobacteria</taxon>
        <taxon>Pseudomonadales</taxon>
        <taxon>Pseudomonadaceae</taxon>
        <taxon>Entomomonas</taxon>
    </lineage>
</organism>
<name>A0A974RVW6_9GAMM</name>
<protein>
    <submittedName>
        <fullName evidence="3">Uncharacterized protein</fullName>
    </submittedName>
</protein>
<evidence type="ECO:0000256" key="2">
    <source>
        <dbReference type="SAM" id="SignalP"/>
    </source>
</evidence>
<accession>A0A974RVW6</accession>
<evidence type="ECO:0000256" key="1">
    <source>
        <dbReference type="SAM" id="MobiDB-lite"/>
    </source>
</evidence>
<evidence type="ECO:0000313" key="3">
    <source>
        <dbReference type="EMBL" id="QQP84606.1"/>
    </source>
</evidence>
<dbReference type="AlphaFoldDB" id="A0A974RVW6"/>
<reference evidence="3 4" key="1">
    <citation type="submission" date="2021-01" db="EMBL/GenBank/DDBJ databases">
        <title>Entomomonas sp. F2A isolated from a house cricket (Acheta domesticus).</title>
        <authorList>
            <person name="Spergser J."/>
            <person name="Busse H.-J."/>
        </authorList>
    </citation>
    <scope>NUCLEOTIDE SEQUENCE [LARGE SCALE GENOMIC DNA]</scope>
    <source>
        <strain evidence="3 4">F2A</strain>
    </source>
</reference>
<proteinExistence type="predicted"/>
<dbReference type="KEGG" id="eaz:JHT90_09300"/>
<dbReference type="EMBL" id="CP067393">
    <property type="protein sequence ID" value="QQP84606.1"/>
    <property type="molecule type" value="Genomic_DNA"/>
</dbReference>
<feature type="chain" id="PRO_5037400102" evidence="2">
    <location>
        <begin position="21"/>
        <end position="199"/>
    </location>
</feature>